<organism evidence="1 2">
    <name type="scientific">Ranitomeya imitator</name>
    <name type="common">mimic poison frog</name>
    <dbReference type="NCBI Taxonomy" id="111125"/>
    <lineage>
        <taxon>Eukaryota</taxon>
        <taxon>Metazoa</taxon>
        <taxon>Chordata</taxon>
        <taxon>Craniata</taxon>
        <taxon>Vertebrata</taxon>
        <taxon>Euteleostomi</taxon>
        <taxon>Amphibia</taxon>
        <taxon>Batrachia</taxon>
        <taxon>Anura</taxon>
        <taxon>Neobatrachia</taxon>
        <taxon>Hyloidea</taxon>
        <taxon>Dendrobatidae</taxon>
        <taxon>Dendrobatinae</taxon>
        <taxon>Ranitomeya</taxon>
    </lineage>
</organism>
<gene>
    <name evidence="1" type="ORF">RIMI_LOCUS12730070</name>
</gene>
<evidence type="ECO:0000313" key="2">
    <source>
        <dbReference type="Proteomes" id="UP001176940"/>
    </source>
</evidence>
<keyword evidence="2" id="KW-1185">Reference proteome</keyword>
<sequence length="105" mass="12208">MPDEDLQLQKRLWVHPLLLLHGAYGHFTKLYNELRRYPVKFVTFCRLSIPGFDNILHVLRPYLLKQDTCMRLSISPKERLLVTLRQRHLTTASGRAAGNDVIADP</sequence>
<name>A0ABN9LVR4_9NEOB</name>
<protein>
    <submittedName>
        <fullName evidence="1">Uncharacterized protein</fullName>
    </submittedName>
</protein>
<dbReference type="EMBL" id="CAUEEQ010030574">
    <property type="protein sequence ID" value="CAJ0949759.1"/>
    <property type="molecule type" value="Genomic_DNA"/>
</dbReference>
<dbReference type="Proteomes" id="UP001176940">
    <property type="component" value="Unassembled WGS sequence"/>
</dbReference>
<evidence type="ECO:0000313" key="1">
    <source>
        <dbReference type="EMBL" id="CAJ0949759.1"/>
    </source>
</evidence>
<proteinExistence type="predicted"/>
<comment type="caution">
    <text evidence="1">The sequence shown here is derived from an EMBL/GenBank/DDBJ whole genome shotgun (WGS) entry which is preliminary data.</text>
</comment>
<reference evidence="1" key="1">
    <citation type="submission" date="2023-07" db="EMBL/GenBank/DDBJ databases">
        <authorList>
            <person name="Stuckert A."/>
        </authorList>
    </citation>
    <scope>NUCLEOTIDE SEQUENCE</scope>
</reference>
<accession>A0ABN9LVR4</accession>